<dbReference type="InParanoid" id="A0A4R6QP29"/>
<evidence type="ECO:0000256" key="2">
    <source>
        <dbReference type="ARBA" id="ARBA00013014"/>
    </source>
</evidence>
<dbReference type="FunFam" id="1.10.1040.10:FF:000017">
    <property type="entry name" value="2-dehydropantoate 2-reductase"/>
    <property type="match status" value="1"/>
</dbReference>
<dbReference type="InterPro" id="IPR008927">
    <property type="entry name" value="6-PGluconate_DH-like_C_sf"/>
</dbReference>
<evidence type="ECO:0000259" key="8">
    <source>
        <dbReference type="Pfam" id="PF08546"/>
    </source>
</evidence>
<evidence type="ECO:0000259" key="7">
    <source>
        <dbReference type="Pfam" id="PF02558"/>
    </source>
</evidence>
<evidence type="ECO:0000256" key="5">
    <source>
        <dbReference type="ARBA" id="ARBA00032024"/>
    </source>
</evidence>
<dbReference type="EC" id="1.1.1.169" evidence="2"/>
<dbReference type="InterPro" id="IPR051402">
    <property type="entry name" value="KPR-Related"/>
</dbReference>
<keyword evidence="10" id="KW-1185">Reference proteome</keyword>
<evidence type="ECO:0000256" key="1">
    <source>
        <dbReference type="ARBA" id="ARBA00004994"/>
    </source>
</evidence>
<dbReference type="SUPFAM" id="SSF48179">
    <property type="entry name" value="6-phosphogluconate dehydrogenase C-terminal domain-like"/>
    <property type="match status" value="1"/>
</dbReference>
<evidence type="ECO:0000256" key="3">
    <source>
        <dbReference type="ARBA" id="ARBA00019465"/>
    </source>
</evidence>
<name>A0A4R6QP29_9BURK</name>
<dbReference type="UniPathway" id="UPA00028">
    <property type="reaction ID" value="UER00004"/>
</dbReference>
<comment type="caution">
    <text evidence="9">The sequence shown here is derived from an EMBL/GenBank/DDBJ whole genome shotgun (WGS) entry which is preliminary data.</text>
</comment>
<dbReference type="PANTHER" id="PTHR21708">
    <property type="entry name" value="PROBABLE 2-DEHYDROPANTOATE 2-REDUCTASE"/>
    <property type="match status" value="1"/>
</dbReference>
<evidence type="ECO:0000256" key="6">
    <source>
        <dbReference type="ARBA" id="ARBA00048793"/>
    </source>
</evidence>
<dbReference type="GO" id="GO:0005737">
    <property type="term" value="C:cytoplasm"/>
    <property type="evidence" value="ECO:0007669"/>
    <property type="project" value="TreeGrafter"/>
</dbReference>
<dbReference type="Gene3D" id="3.40.50.720">
    <property type="entry name" value="NAD(P)-binding Rossmann-like Domain"/>
    <property type="match status" value="1"/>
</dbReference>
<reference evidence="9 10" key="1">
    <citation type="submission" date="2019-03" db="EMBL/GenBank/DDBJ databases">
        <title>Genomic Encyclopedia of Type Strains, Phase IV (KMG-IV): sequencing the most valuable type-strain genomes for metagenomic binning, comparative biology and taxonomic classification.</title>
        <authorList>
            <person name="Goeker M."/>
        </authorList>
    </citation>
    <scope>NUCLEOTIDE SEQUENCE [LARGE SCALE GENOMIC DNA]</scope>
    <source>
        <strain evidence="9 10">DSM 16998</strain>
    </source>
</reference>
<evidence type="ECO:0000313" key="9">
    <source>
        <dbReference type="EMBL" id="TDP72766.1"/>
    </source>
</evidence>
<dbReference type="SUPFAM" id="SSF51735">
    <property type="entry name" value="NAD(P)-binding Rossmann-fold domains"/>
    <property type="match status" value="1"/>
</dbReference>
<dbReference type="InterPro" id="IPR036291">
    <property type="entry name" value="NAD(P)-bd_dom_sf"/>
</dbReference>
<comment type="pathway">
    <text evidence="1">Cofactor biosynthesis; (R)-pantothenate biosynthesis; (R)-pantoate from 3-methyl-2-oxobutanoate: step 2/2.</text>
</comment>
<organism evidence="9 10">
    <name type="scientific">Roseateles toxinivorans</name>
    <dbReference type="NCBI Taxonomy" id="270368"/>
    <lineage>
        <taxon>Bacteria</taxon>
        <taxon>Pseudomonadati</taxon>
        <taxon>Pseudomonadota</taxon>
        <taxon>Betaproteobacteria</taxon>
        <taxon>Burkholderiales</taxon>
        <taxon>Sphaerotilaceae</taxon>
        <taxon>Roseateles</taxon>
    </lineage>
</organism>
<dbReference type="Proteomes" id="UP000295361">
    <property type="component" value="Unassembled WGS sequence"/>
</dbReference>
<dbReference type="Pfam" id="PF08546">
    <property type="entry name" value="ApbA_C"/>
    <property type="match status" value="1"/>
</dbReference>
<dbReference type="Pfam" id="PF02558">
    <property type="entry name" value="ApbA"/>
    <property type="match status" value="1"/>
</dbReference>
<dbReference type="PANTHER" id="PTHR21708:SF45">
    <property type="entry name" value="2-DEHYDROPANTOATE 2-REDUCTASE"/>
    <property type="match status" value="1"/>
</dbReference>
<sequence length="327" mass="34434">MKICIVGAGAIGGWFAAHLGHRVASEVQLSALARGATLAALREHGLRMDSNGERIHVPITASDRPEDLGPQDLIVIAVKGPALAAVAPAVKAMLAPHTRVLVAMNGVPWWFFDGLGGPCEGLQLESVDPGGFVAAAIPSHQVIGCVVHASCAVPEPGLVRHVMGMGLIIGAPEGGRPEHIDQLAALLSRAGFNATVSERIQKDIWYKLWGNMTMNPISALTGATCDRILDDELVRGFVTAVMREAAAIGAHIGCPVDQTPEERHEMTRKLGAFKTSMLQDAEAGRPLELAALVGSVREIGQHIALATPHTDAMLGLTRLMAQTRGLA</sequence>
<dbReference type="InterPro" id="IPR013332">
    <property type="entry name" value="KPR_N"/>
</dbReference>
<dbReference type="OrthoDB" id="9796561at2"/>
<comment type="catalytic activity">
    <reaction evidence="6">
        <text>(R)-pantoate + NADP(+) = 2-dehydropantoate + NADPH + H(+)</text>
        <dbReference type="Rhea" id="RHEA:16233"/>
        <dbReference type="ChEBI" id="CHEBI:11561"/>
        <dbReference type="ChEBI" id="CHEBI:15378"/>
        <dbReference type="ChEBI" id="CHEBI:15980"/>
        <dbReference type="ChEBI" id="CHEBI:57783"/>
        <dbReference type="ChEBI" id="CHEBI:58349"/>
        <dbReference type="EC" id="1.1.1.169"/>
    </reaction>
</comment>
<dbReference type="RefSeq" id="WP_133700210.1">
    <property type="nucleotide sequence ID" value="NZ_SNXS01000002.1"/>
</dbReference>
<dbReference type="AlphaFoldDB" id="A0A4R6QP29"/>
<feature type="domain" description="Ketopantoate reductase N-terminal" evidence="7">
    <location>
        <begin position="3"/>
        <end position="107"/>
    </location>
</feature>
<protein>
    <recommendedName>
        <fullName evidence="3">2-dehydropantoate 2-reductase</fullName>
        <ecNumber evidence="2">1.1.1.169</ecNumber>
    </recommendedName>
    <alternativeName>
        <fullName evidence="5">Ketopantoate reductase</fullName>
    </alternativeName>
</protein>
<dbReference type="Gene3D" id="1.10.1040.10">
    <property type="entry name" value="N-(1-d-carboxylethyl)-l-norvaline Dehydrogenase, domain 2"/>
    <property type="match status" value="1"/>
</dbReference>
<evidence type="ECO:0000256" key="4">
    <source>
        <dbReference type="ARBA" id="ARBA00022655"/>
    </source>
</evidence>
<evidence type="ECO:0000313" key="10">
    <source>
        <dbReference type="Proteomes" id="UP000295361"/>
    </source>
</evidence>
<feature type="domain" description="Ketopantoate reductase C-terminal" evidence="8">
    <location>
        <begin position="200"/>
        <end position="319"/>
    </location>
</feature>
<dbReference type="InterPro" id="IPR013752">
    <property type="entry name" value="KPA_reductase"/>
</dbReference>
<accession>A0A4R6QP29</accession>
<dbReference type="NCBIfam" id="NF005089">
    <property type="entry name" value="PRK06522.1-4"/>
    <property type="match status" value="1"/>
</dbReference>
<gene>
    <name evidence="9" type="ORF">DES47_102511</name>
</gene>
<dbReference type="GO" id="GO:0008677">
    <property type="term" value="F:2-dehydropantoate 2-reductase activity"/>
    <property type="evidence" value="ECO:0007669"/>
    <property type="project" value="UniProtKB-EC"/>
</dbReference>
<proteinExistence type="predicted"/>
<dbReference type="GO" id="GO:0015940">
    <property type="term" value="P:pantothenate biosynthetic process"/>
    <property type="evidence" value="ECO:0007669"/>
    <property type="project" value="UniProtKB-UniPathway"/>
</dbReference>
<dbReference type="InterPro" id="IPR013328">
    <property type="entry name" value="6PGD_dom2"/>
</dbReference>
<keyword evidence="4" id="KW-0566">Pantothenate biosynthesis</keyword>
<dbReference type="EMBL" id="SNXS01000002">
    <property type="protein sequence ID" value="TDP72766.1"/>
    <property type="molecule type" value="Genomic_DNA"/>
</dbReference>